<keyword evidence="1" id="KW-0732">Signal</keyword>
<dbReference type="InterPro" id="IPR035391">
    <property type="entry name" value="Arylsulfotran_N"/>
</dbReference>
<dbReference type="PANTHER" id="PTHR35340">
    <property type="entry name" value="PQQ ENZYME REPEAT PROTEIN-RELATED"/>
    <property type="match status" value="1"/>
</dbReference>
<sequence length="519" mass="58302">MKTKFLRIFLLLLLFVYACSNDDSTENPDPTPDIDSEIIETMSLQLNPSGYAPLTALLSIETSEEVGVEITVIGKQSAVSSITKRFAQRGTSFELNVLGLYANFENTVEVKILDGSSAILETQELKIETAPLIADLPQVSIDVPSNSSSPEFNFVNYFGFSQNFRPQRPFMFDQFGEIRWYLNFVTHPQLNNLFYDNGMTRLQNGNLLTGDGFTGNIHEIDMMGNLINTWSLQGNGFHHHVIEKPNGNLLVTINDVSKATVEDVIIEIDRATGEFSNTWDLNNSLDNGRRAWPTDLADLNFDWFHANAIEYSASDEEIIVSGRTQGIVKLNTQNEVSYILAPHKDWNTSGTGVDLTQFLLTPMDAQDQEIIDTDVLMGNTNHPDFEWSWYQHSPILMPNGNLMVFDNGDNRNYTNFGPYSRAVEYEIDEINKTIKQVWSYGKERGEETYARIVSKVSYVSENNSILFTPGSAVNNGSAAGKVVEVDYSSKEVIFEATIVPPSSVFNISFHNVLRMSLYD</sequence>
<organism evidence="3 4">
    <name type="scientific">Croceitalea rosinachiae</name>
    <dbReference type="NCBI Taxonomy" id="3075596"/>
    <lineage>
        <taxon>Bacteria</taxon>
        <taxon>Pseudomonadati</taxon>
        <taxon>Bacteroidota</taxon>
        <taxon>Flavobacteriia</taxon>
        <taxon>Flavobacteriales</taxon>
        <taxon>Flavobacteriaceae</taxon>
        <taxon>Croceitalea</taxon>
    </lineage>
</organism>
<dbReference type="InterPro" id="IPR010262">
    <property type="entry name" value="Arylsulfotransferase_bact"/>
</dbReference>
<feature type="signal peptide" evidence="1">
    <location>
        <begin position="1"/>
        <end position="20"/>
    </location>
</feature>
<evidence type="ECO:0000313" key="3">
    <source>
        <dbReference type="EMBL" id="MDT0606024.1"/>
    </source>
</evidence>
<feature type="chain" id="PRO_5046707510" evidence="1">
    <location>
        <begin position="21"/>
        <end position="519"/>
    </location>
</feature>
<keyword evidence="4" id="KW-1185">Reference proteome</keyword>
<dbReference type="Proteomes" id="UP001255246">
    <property type="component" value="Unassembled WGS sequence"/>
</dbReference>
<dbReference type="EMBL" id="JAVRHR010000001">
    <property type="protein sequence ID" value="MDT0606024.1"/>
    <property type="molecule type" value="Genomic_DNA"/>
</dbReference>
<dbReference type="Gene3D" id="2.60.40.3100">
    <property type="entry name" value="Arylsulphate sulphotransferase monomer, N-terminal domain"/>
    <property type="match status" value="1"/>
</dbReference>
<dbReference type="PROSITE" id="PS51257">
    <property type="entry name" value="PROKAR_LIPOPROTEIN"/>
    <property type="match status" value="1"/>
</dbReference>
<protein>
    <submittedName>
        <fullName evidence="3">Aryl-sulfate sulfotransferase</fullName>
    </submittedName>
</protein>
<proteinExistence type="predicted"/>
<dbReference type="Pfam" id="PF17425">
    <property type="entry name" value="Arylsulfotran_N"/>
    <property type="match status" value="1"/>
</dbReference>
<evidence type="ECO:0000256" key="1">
    <source>
        <dbReference type="SAM" id="SignalP"/>
    </source>
</evidence>
<dbReference type="InterPro" id="IPR053143">
    <property type="entry name" value="Arylsulfate_ST"/>
</dbReference>
<gene>
    <name evidence="3" type="ORF">RM706_03240</name>
</gene>
<comment type="caution">
    <text evidence="3">The sequence shown here is derived from an EMBL/GenBank/DDBJ whole genome shotgun (WGS) entry which is preliminary data.</text>
</comment>
<feature type="domain" description="Arylsulfotransferase N-terminal" evidence="2">
    <location>
        <begin position="45"/>
        <end position="129"/>
    </location>
</feature>
<dbReference type="InterPro" id="IPR038477">
    <property type="entry name" value="ASST_N_sf"/>
</dbReference>
<evidence type="ECO:0000259" key="2">
    <source>
        <dbReference type="Pfam" id="PF17425"/>
    </source>
</evidence>
<dbReference type="Pfam" id="PF05935">
    <property type="entry name" value="Arylsulfotrans"/>
    <property type="match status" value="1"/>
</dbReference>
<dbReference type="PANTHER" id="PTHR35340:SF10">
    <property type="entry name" value="CYTOPLASMIC PROTEIN"/>
    <property type="match status" value="1"/>
</dbReference>
<reference evidence="3 4" key="1">
    <citation type="submission" date="2023-09" db="EMBL/GenBank/DDBJ databases">
        <authorList>
            <person name="Rey-Velasco X."/>
        </authorList>
    </citation>
    <scope>NUCLEOTIDE SEQUENCE [LARGE SCALE GENOMIC DNA]</scope>
    <source>
        <strain evidence="3 4">F388</strain>
    </source>
</reference>
<name>A0ABU3A783_9FLAO</name>
<dbReference type="SUPFAM" id="SSF75011">
    <property type="entry name" value="3-carboxy-cis,cis-mucoante lactonizing enzyme"/>
    <property type="match status" value="1"/>
</dbReference>
<evidence type="ECO:0000313" key="4">
    <source>
        <dbReference type="Proteomes" id="UP001255246"/>
    </source>
</evidence>
<accession>A0ABU3A783</accession>
<dbReference type="RefSeq" id="WP_311349586.1">
    <property type="nucleotide sequence ID" value="NZ_JAVRHR010000001.1"/>
</dbReference>